<dbReference type="GO" id="GO:0016787">
    <property type="term" value="F:hydrolase activity"/>
    <property type="evidence" value="ECO:0007669"/>
    <property type="project" value="UniProtKB-KW"/>
</dbReference>
<dbReference type="InterPro" id="IPR015797">
    <property type="entry name" value="NUDIX_hydrolase-like_dom_sf"/>
</dbReference>
<evidence type="ECO:0000313" key="4">
    <source>
        <dbReference type="EMBL" id="MBA9051298.1"/>
    </source>
</evidence>
<dbReference type="RefSeq" id="WP_182774646.1">
    <property type="nucleotide sequence ID" value="NZ_BAAAHW010000011.1"/>
</dbReference>
<dbReference type="SUPFAM" id="SSF55811">
    <property type="entry name" value="Nudix"/>
    <property type="match status" value="1"/>
</dbReference>
<dbReference type="PANTHER" id="PTHR43046:SF14">
    <property type="entry name" value="MUTT_NUDIX FAMILY PROTEIN"/>
    <property type="match status" value="1"/>
</dbReference>
<dbReference type="InterPro" id="IPR020084">
    <property type="entry name" value="NUDIX_hydrolase_CS"/>
</dbReference>
<evidence type="ECO:0000256" key="2">
    <source>
        <dbReference type="ARBA" id="ARBA00022801"/>
    </source>
</evidence>
<comment type="caution">
    <text evidence="4">The sequence shown here is derived from an EMBL/GenBank/DDBJ whole genome shotgun (WGS) entry which is preliminary data.</text>
</comment>
<evidence type="ECO:0000259" key="3">
    <source>
        <dbReference type="PROSITE" id="PS51462"/>
    </source>
</evidence>
<dbReference type="EMBL" id="JACJIJ010000002">
    <property type="protein sequence ID" value="MBA9051298.1"/>
    <property type="molecule type" value="Genomic_DNA"/>
</dbReference>
<feature type="domain" description="Nudix hydrolase" evidence="3">
    <location>
        <begin position="17"/>
        <end position="161"/>
    </location>
</feature>
<sequence>MTATSDESTKSTVPFSRIKVRTGALVFCGDEVALIRRDRADSVHYTPPGGNVEEGEDLRQALRRELAEELDLDIDLADGGDLMWVVDQRVTRPGPTPPPRKLHLIYRLHITPGLRATLAEQERDELPDGGHEIGIVEWVDYRKTAALPLFPPIGPALAALDHPRAAVADAALDAVTDENYTWV</sequence>
<gene>
    <name evidence="4" type="ORF">HDA42_000476</name>
</gene>
<keyword evidence="2" id="KW-0378">Hydrolase</keyword>
<name>A0A7W3RJF6_STRMR</name>
<dbReference type="GeneID" id="93979015"/>
<dbReference type="Pfam" id="PF00293">
    <property type="entry name" value="NUDIX"/>
    <property type="match status" value="1"/>
</dbReference>
<dbReference type="PANTHER" id="PTHR43046">
    <property type="entry name" value="GDP-MANNOSE MANNOSYL HYDROLASE"/>
    <property type="match status" value="1"/>
</dbReference>
<dbReference type="AlphaFoldDB" id="A0A7W3RJF6"/>
<reference evidence="4 5" key="1">
    <citation type="submission" date="2020-08" db="EMBL/GenBank/DDBJ databases">
        <title>Sequencing the genomes of 1000 actinobacteria strains.</title>
        <authorList>
            <person name="Klenk H.-P."/>
        </authorList>
    </citation>
    <scope>NUCLEOTIDE SEQUENCE [LARGE SCALE GENOMIC DNA]</scope>
    <source>
        <strain evidence="4 5">DSM 41827</strain>
    </source>
</reference>
<accession>A0A7W3RJF6</accession>
<evidence type="ECO:0000256" key="1">
    <source>
        <dbReference type="ARBA" id="ARBA00001946"/>
    </source>
</evidence>
<organism evidence="4 5">
    <name type="scientific">Streptomyces murinus</name>
    <dbReference type="NCBI Taxonomy" id="33900"/>
    <lineage>
        <taxon>Bacteria</taxon>
        <taxon>Bacillati</taxon>
        <taxon>Actinomycetota</taxon>
        <taxon>Actinomycetes</taxon>
        <taxon>Kitasatosporales</taxon>
        <taxon>Streptomycetaceae</taxon>
        <taxon>Streptomyces</taxon>
    </lineage>
</organism>
<keyword evidence="5" id="KW-1185">Reference proteome</keyword>
<evidence type="ECO:0000313" key="5">
    <source>
        <dbReference type="Proteomes" id="UP000577386"/>
    </source>
</evidence>
<protein>
    <submittedName>
        <fullName evidence="4">8-oxo-dGTP pyrophosphatase MutT (NUDIX family)</fullName>
    </submittedName>
</protein>
<comment type="cofactor">
    <cofactor evidence="1">
        <name>Mg(2+)</name>
        <dbReference type="ChEBI" id="CHEBI:18420"/>
    </cofactor>
</comment>
<dbReference type="Proteomes" id="UP000577386">
    <property type="component" value="Unassembled WGS sequence"/>
</dbReference>
<dbReference type="PROSITE" id="PS00893">
    <property type="entry name" value="NUDIX_BOX"/>
    <property type="match status" value="1"/>
</dbReference>
<dbReference type="InterPro" id="IPR000086">
    <property type="entry name" value="NUDIX_hydrolase_dom"/>
</dbReference>
<proteinExistence type="predicted"/>
<dbReference type="PROSITE" id="PS51462">
    <property type="entry name" value="NUDIX"/>
    <property type="match status" value="1"/>
</dbReference>
<dbReference type="Gene3D" id="3.90.79.10">
    <property type="entry name" value="Nucleoside Triphosphate Pyrophosphohydrolase"/>
    <property type="match status" value="1"/>
</dbReference>